<evidence type="ECO:0000256" key="5">
    <source>
        <dbReference type="ARBA" id="ARBA00022801"/>
    </source>
</evidence>
<dbReference type="SUPFAM" id="SSF50993">
    <property type="entry name" value="Peptidase/esterase 'gauge' domain"/>
    <property type="match status" value="1"/>
</dbReference>
<organism evidence="9 10">
    <name type="scientific">Ferrithrix thermotolerans DSM 19514</name>
    <dbReference type="NCBI Taxonomy" id="1121881"/>
    <lineage>
        <taxon>Bacteria</taxon>
        <taxon>Bacillati</taxon>
        <taxon>Actinomycetota</taxon>
        <taxon>Acidimicrobiia</taxon>
        <taxon>Acidimicrobiales</taxon>
        <taxon>Acidimicrobiaceae</taxon>
        <taxon>Ferrithrix</taxon>
    </lineage>
</organism>
<dbReference type="InterPro" id="IPR023302">
    <property type="entry name" value="Pept_S9A_N"/>
</dbReference>
<proteinExistence type="inferred from homology"/>
<dbReference type="GO" id="GO:0004252">
    <property type="term" value="F:serine-type endopeptidase activity"/>
    <property type="evidence" value="ECO:0007669"/>
    <property type="project" value="UniProtKB-EC"/>
</dbReference>
<evidence type="ECO:0000313" key="9">
    <source>
        <dbReference type="EMBL" id="SHE92760.1"/>
    </source>
</evidence>
<evidence type="ECO:0000313" key="10">
    <source>
        <dbReference type="Proteomes" id="UP000184295"/>
    </source>
</evidence>
<dbReference type="Pfam" id="PF02897">
    <property type="entry name" value="Peptidase_S9_N"/>
    <property type="match status" value="1"/>
</dbReference>
<dbReference type="GO" id="GO:0006508">
    <property type="term" value="P:proteolysis"/>
    <property type="evidence" value="ECO:0007669"/>
    <property type="project" value="UniProtKB-KW"/>
</dbReference>
<dbReference type="EC" id="3.4.21.26" evidence="3"/>
<evidence type="ECO:0000256" key="3">
    <source>
        <dbReference type="ARBA" id="ARBA00011897"/>
    </source>
</evidence>
<keyword evidence="10" id="KW-1185">Reference proteome</keyword>
<dbReference type="AlphaFoldDB" id="A0A1M4XH79"/>
<dbReference type="InterPro" id="IPR051167">
    <property type="entry name" value="Prolyl_oligopep/macrocyclase"/>
</dbReference>
<comment type="similarity">
    <text evidence="2">Belongs to the peptidase S9A family.</text>
</comment>
<dbReference type="Pfam" id="PF00326">
    <property type="entry name" value="Peptidase_S9"/>
    <property type="match status" value="1"/>
</dbReference>
<feature type="domain" description="Peptidase S9 prolyl oligopeptidase catalytic" evidence="7">
    <location>
        <begin position="475"/>
        <end position="686"/>
    </location>
</feature>
<dbReference type="FunFam" id="3.40.50.1820:FF:000005">
    <property type="entry name" value="Prolyl endopeptidase"/>
    <property type="match status" value="1"/>
</dbReference>
<dbReference type="Gene3D" id="2.130.10.120">
    <property type="entry name" value="Prolyl oligopeptidase, N-terminal domain"/>
    <property type="match status" value="1"/>
</dbReference>
<dbReference type="EMBL" id="FQUL01000039">
    <property type="protein sequence ID" value="SHE92760.1"/>
    <property type="molecule type" value="Genomic_DNA"/>
</dbReference>
<dbReference type="Gene3D" id="3.40.50.1820">
    <property type="entry name" value="alpha/beta hydrolase"/>
    <property type="match status" value="1"/>
</dbReference>
<evidence type="ECO:0000256" key="4">
    <source>
        <dbReference type="ARBA" id="ARBA00022670"/>
    </source>
</evidence>
<evidence type="ECO:0000256" key="1">
    <source>
        <dbReference type="ARBA" id="ARBA00001070"/>
    </source>
</evidence>
<dbReference type="PRINTS" id="PR00862">
    <property type="entry name" value="PROLIGOPTASE"/>
</dbReference>
<dbReference type="InterPro" id="IPR001375">
    <property type="entry name" value="Peptidase_S9_cat"/>
</dbReference>
<evidence type="ECO:0000256" key="6">
    <source>
        <dbReference type="ARBA" id="ARBA00022825"/>
    </source>
</evidence>
<dbReference type="PANTHER" id="PTHR42881">
    <property type="entry name" value="PROLYL ENDOPEPTIDASE"/>
    <property type="match status" value="1"/>
</dbReference>
<dbReference type="GO" id="GO:0005829">
    <property type="term" value="C:cytosol"/>
    <property type="evidence" value="ECO:0007669"/>
    <property type="project" value="TreeGrafter"/>
</dbReference>
<evidence type="ECO:0000259" key="8">
    <source>
        <dbReference type="Pfam" id="PF02897"/>
    </source>
</evidence>
<keyword evidence="4" id="KW-0645">Protease</keyword>
<dbReference type="GO" id="GO:0070012">
    <property type="term" value="F:oligopeptidase activity"/>
    <property type="evidence" value="ECO:0007669"/>
    <property type="project" value="TreeGrafter"/>
</dbReference>
<keyword evidence="5" id="KW-0378">Hydrolase</keyword>
<dbReference type="OrthoDB" id="9801421at2"/>
<sequence length="688" mass="76808">MDNLEYPAARRCDVVDHYFGEAVPDPYRWLEDTNSTETKDWIAQQNALTQRVLKSCLNRDAIRARTRELWNFPKAGVPFRRGVKWFQTRNSGLQNQSVLVVGDEPCGEARTLIDPNPLSDNGTVALTQLSITHDGLLVAYAVSESGSDWMTWRIRDVSTGQDLQDLVQWSKFMSVSWRRDKSGFFYAGMDQPLESGVFLDESRGRRILFHSLGTSQRQDEEVFSAPNQPDWLPSVEVSNDDRYLFLSIHRGTGVENMLLVKDLAYPDARFQPLCKDFSCKAQVVGNEGTRVLILTDRDAERQKIVELDVSRPEDPWLDVVKECEDILLEAQICGGKIVCHYLRDAQSVLKIYERNGVPSHEIAEIGSVSLTHDSTSPRSFEGDPSDSWIYFQTVSFVESGTIWRHNVDTKITEVLQRSASILDPNDYVTERVFVESQDGTKVPMFLIHGRDMVPRGDGRVLMYGYGGFNIPVTPSFSLLFASWLDSGGVVAVTNLRGGGEFGTSWHDSGRLGNKQNVFDDYCACARWLTTSGWSTPGRTAISGASNGGLLVGACITQHPELFGAAISDVGVYDMLRFDKFTVGWAWRSDYGSPNDPEQYRWLKSYSPLHNVTPGTCYPPTFVLTGDHDDRVVPGHSLKFAATLQAAQGCDRPILLRVAASVGHGLGKPVEMLIDEVVDKIVFLETAMA</sequence>
<dbReference type="InterPro" id="IPR002470">
    <property type="entry name" value="Peptidase_S9A"/>
</dbReference>
<dbReference type="RefSeq" id="WP_072792052.1">
    <property type="nucleotide sequence ID" value="NZ_FQUL01000039.1"/>
</dbReference>
<dbReference type="Proteomes" id="UP000184295">
    <property type="component" value="Unassembled WGS sequence"/>
</dbReference>
<gene>
    <name evidence="9" type="ORF">SAMN02745225_02017</name>
</gene>
<dbReference type="PANTHER" id="PTHR42881:SF2">
    <property type="entry name" value="PROLYL ENDOPEPTIDASE"/>
    <property type="match status" value="1"/>
</dbReference>
<accession>A0A1M4XH79</accession>
<protein>
    <recommendedName>
        <fullName evidence="3">prolyl oligopeptidase</fullName>
        <ecNumber evidence="3">3.4.21.26</ecNumber>
    </recommendedName>
</protein>
<comment type="catalytic activity">
    <reaction evidence="1">
        <text>Hydrolysis of Pro-|-Xaa &gt;&gt; Ala-|-Xaa in oligopeptides.</text>
        <dbReference type="EC" id="3.4.21.26"/>
    </reaction>
</comment>
<feature type="domain" description="Peptidase S9A N-terminal" evidence="8">
    <location>
        <begin position="7"/>
        <end position="416"/>
    </location>
</feature>
<dbReference type="InterPro" id="IPR029058">
    <property type="entry name" value="AB_hydrolase_fold"/>
</dbReference>
<reference evidence="10" key="1">
    <citation type="submission" date="2016-11" db="EMBL/GenBank/DDBJ databases">
        <authorList>
            <person name="Varghese N."/>
            <person name="Submissions S."/>
        </authorList>
    </citation>
    <scope>NUCLEOTIDE SEQUENCE [LARGE SCALE GENOMIC DNA]</scope>
    <source>
        <strain evidence="10">DSM 19514</strain>
    </source>
</reference>
<evidence type="ECO:0000259" key="7">
    <source>
        <dbReference type="Pfam" id="PF00326"/>
    </source>
</evidence>
<dbReference type="SUPFAM" id="SSF53474">
    <property type="entry name" value="alpha/beta-Hydrolases"/>
    <property type="match status" value="1"/>
</dbReference>
<evidence type="ECO:0000256" key="2">
    <source>
        <dbReference type="ARBA" id="ARBA00005228"/>
    </source>
</evidence>
<keyword evidence="6" id="KW-0720">Serine protease</keyword>
<name>A0A1M4XH79_9ACTN</name>